<evidence type="ECO:0000313" key="1">
    <source>
        <dbReference type="EMBL" id="MBB3206750.1"/>
    </source>
</evidence>
<dbReference type="SUPFAM" id="SSF53613">
    <property type="entry name" value="Ribokinase-like"/>
    <property type="match status" value="1"/>
</dbReference>
<proteinExistence type="predicted"/>
<protein>
    <submittedName>
        <fullName evidence="1">Sugar/nucleoside kinase (Ribokinase family)</fullName>
    </submittedName>
</protein>
<evidence type="ECO:0000313" key="2">
    <source>
        <dbReference type="Proteomes" id="UP000536179"/>
    </source>
</evidence>
<dbReference type="Pfam" id="PF25270">
    <property type="entry name" value="Khk"/>
    <property type="match status" value="1"/>
</dbReference>
<dbReference type="InterPro" id="IPR029056">
    <property type="entry name" value="Ribokinase-like"/>
</dbReference>
<sequence>MLSHHHPDKLNALADRLLSAEVTTDRLPVVMGFDAFVDESIRIVGQRHSPESYQPMPTIADFGSWANAATGQSGLREFVCEQVTAGGCTVNMGDGIATLGFPLTAFSGVGEPPHPVFADFIAKCKTVHSLGMDPGRAIVTEFDDGKLMFCSFSHFANFTPAYLREQIADGVFRTACEQASGIALTSWSVYPYMTECWKFLVEEVLAGMSHRPHFFFDLADPASRTADALVEMLDALMGFESIGRVTLSVNGNEANQIARALKIDEAGSDAKSWERLANEIRTRAEISETSIHLIDSATTATTETVTTVSGPYCIKPKRSVGAGDRFNAGFFSGLLLGLNPADRLRLGNASSGYFVRRAESASWSQLIQFLREWAADAIVS</sequence>
<dbReference type="InterPro" id="IPR057621">
    <property type="entry name" value="Khk_prokaryotic"/>
</dbReference>
<keyword evidence="2" id="KW-1185">Reference proteome</keyword>
<dbReference type="RefSeq" id="WP_184305182.1">
    <property type="nucleotide sequence ID" value="NZ_JACHXU010000007.1"/>
</dbReference>
<dbReference type="EMBL" id="JACHXU010000007">
    <property type="protein sequence ID" value="MBB3206750.1"/>
    <property type="molecule type" value="Genomic_DNA"/>
</dbReference>
<dbReference type="Proteomes" id="UP000536179">
    <property type="component" value="Unassembled WGS sequence"/>
</dbReference>
<dbReference type="Gene3D" id="3.40.1190.20">
    <property type="match status" value="1"/>
</dbReference>
<name>A0A7W5DYF8_9BACT</name>
<dbReference type="GO" id="GO:0016301">
    <property type="term" value="F:kinase activity"/>
    <property type="evidence" value="ECO:0007669"/>
    <property type="project" value="UniProtKB-KW"/>
</dbReference>
<comment type="caution">
    <text evidence="1">The sequence shown here is derived from an EMBL/GenBank/DDBJ whole genome shotgun (WGS) entry which is preliminary data.</text>
</comment>
<dbReference type="AlphaFoldDB" id="A0A7W5DYF8"/>
<gene>
    <name evidence="1" type="ORF">FHS27_002562</name>
</gene>
<keyword evidence="1" id="KW-0808">Transferase</keyword>
<reference evidence="1 2" key="1">
    <citation type="submission" date="2020-08" db="EMBL/GenBank/DDBJ databases">
        <title>Genomic Encyclopedia of Type Strains, Phase III (KMG-III): the genomes of soil and plant-associated and newly described type strains.</title>
        <authorList>
            <person name="Whitman W."/>
        </authorList>
    </citation>
    <scope>NUCLEOTIDE SEQUENCE [LARGE SCALE GENOMIC DNA]</scope>
    <source>
        <strain evidence="1 2">CECT 8075</strain>
    </source>
</reference>
<accession>A0A7W5DYF8</accession>
<keyword evidence="1" id="KW-0418">Kinase</keyword>
<organism evidence="1 2">
    <name type="scientific">Aporhodopirellula rubra</name>
    <dbReference type="NCBI Taxonomy" id="980271"/>
    <lineage>
        <taxon>Bacteria</taxon>
        <taxon>Pseudomonadati</taxon>
        <taxon>Planctomycetota</taxon>
        <taxon>Planctomycetia</taxon>
        <taxon>Pirellulales</taxon>
        <taxon>Pirellulaceae</taxon>
        <taxon>Aporhodopirellula</taxon>
    </lineage>
</organism>